<dbReference type="EMBL" id="CP052757">
    <property type="protein sequence ID" value="QJW38211.1"/>
    <property type="molecule type" value="Genomic_DNA"/>
</dbReference>
<dbReference type="InterPro" id="IPR008201">
    <property type="entry name" value="HepT-like"/>
</dbReference>
<keyword evidence="3" id="KW-0378">Hydrolase</keyword>
<gene>
    <name evidence="4" type="ORF">FIC82_003910</name>
</gene>
<evidence type="ECO:0000256" key="2">
    <source>
        <dbReference type="ARBA" id="ARBA00022722"/>
    </source>
</evidence>
<organism evidence="4 5">
    <name type="scientific">Cellulosimicrobium protaetiae</name>
    <dbReference type="NCBI Taxonomy" id="2587808"/>
    <lineage>
        <taxon>Bacteria</taxon>
        <taxon>Bacillati</taxon>
        <taxon>Actinomycetota</taxon>
        <taxon>Actinomycetes</taxon>
        <taxon>Micrococcales</taxon>
        <taxon>Promicromonosporaceae</taxon>
        <taxon>Cellulosimicrobium</taxon>
    </lineage>
</organism>
<dbReference type="GO" id="GO:0004540">
    <property type="term" value="F:RNA nuclease activity"/>
    <property type="evidence" value="ECO:0007669"/>
    <property type="project" value="InterPro"/>
</dbReference>
<dbReference type="KEGG" id="cprt:FIC82_003910"/>
<dbReference type="GO" id="GO:0110001">
    <property type="term" value="C:toxin-antitoxin complex"/>
    <property type="evidence" value="ECO:0007669"/>
    <property type="project" value="InterPro"/>
</dbReference>
<proteinExistence type="predicted"/>
<keyword evidence="1" id="KW-1277">Toxin-antitoxin system</keyword>
<evidence type="ECO:0000313" key="5">
    <source>
        <dbReference type="Proteomes" id="UP000451354"/>
    </source>
</evidence>
<reference evidence="4 5" key="1">
    <citation type="journal article" date="2022" name="Int. J. Syst. Evol. Microbiol.">
        <title>Cellulosimicrobium protaetiae sp. nov., isolated from the gut of the larva of Protaetia brevitarsis seulensis.</title>
        <authorList>
            <person name="Le Han H."/>
            <person name="Nguyen T.T.H."/>
            <person name="Li Z."/>
            <person name="Shin N.R."/>
            <person name="Kim S.G."/>
        </authorList>
    </citation>
    <scope>NUCLEOTIDE SEQUENCE [LARGE SCALE GENOMIC DNA]</scope>
    <source>
        <strain evidence="4 5">BI34</strain>
    </source>
</reference>
<dbReference type="GO" id="GO:0016787">
    <property type="term" value="F:hydrolase activity"/>
    <property type="evidence" value="ECO:0007669"/>
    <property type="project" value="UniProtKB-KW"/>
</dbReference>
<sequence>MIGHHVAEGGWGRQVVVDAVCLRLAASIEAASHLSAEARASAFGATWRVIWATRKRIAHGCATVDPQIVRATVENDLVEYAAALRSVAARGG</sequence>
<protein>
    <submittedName>
        <fullName evidence="4">DUF86 domain-containing protein</fullName>
    </submittedName>
</protein>
<dbReference type="Proteomes" id="UP000451354">
    <property type="component" value="Chromosome"/>
</dbReference>
<evidence type="ECO:0000313" key="4">
    <source>
        <dbReference type="EMBL" id="QJW38211.1"/>
    </source>
</evidence>
<keyword evidence="5" id="KW-1185">Reference proteome</keyword>
<evidence type="ECO:0000256" key="3">
    <source>
        <dbReference type="ARBA" id="ARBA00022801"/>
    </source>
</evidence>
<dbReference type="AlphaFoldDB" id="A0A6M5ULU9"/>
<accession>A0A6M5ULU9</accession>
<keyword evidence="2" id="KW-0540">Nuclease</keyword>
<dbReference type="Pfam" id="PF01934">
    <property type="entry name" value="HepT-like"/>
    <property type="match status" value="1"/>
</dbReference>
<dbReference type="OrthoDB" id="4829434at2"/>
<evidence type="ECO:0000256" key="1">
    <source>
        <dbReference type="ARBA" id="ARBA00022649"/>
    </source>
</evidence>
<name>A0A6M5ULU9_9MICO</name>